<dbReference type="AlphaFoldDB" id="A0A1W1ZDE6"/>
<dbReference type="HAMAP" id="MF_00671">
    <property type="entry name" value="TolB"/>
    <property type="match status" value="1"/>
</dbReference>
<dbReference type="SUPFAM" id="SSF69304">
    <property type="entry name" value="Tricorn protease N-terminal domain"/>
    <property type="match status" value="1"/>
</dbReference>
<dbReference type="EMBL" id="FWXY01000002">
    <property type="protein sequence ID" value="SMC46443.1"/>
    <property type="molecule type" value="Genomic_DNA"/>
</dbReference>
<proteinExistence type="inferred from homology"/>
<feature type="domain" description="TolB N-terminal" evidence="6">
    <location>
        <begin position="39"/>
        <end position="147"/>
    </location>
</feature>
<dbReference type="InterPro" id="IPR011042">
    <property type="entry name" value="6-blade_b-propeller_TolB-like"/>
</dbReference>
<name>A0A1W1ZDE6_9BACT</name>
<dbReference type="InterPro" id="IPR014167">
    <property type="entry name" value="Tol-Pal_TolB"/>
</dbReference>
<evidence type="ECO:0000256" key="4">
    <source>
        <dbReference type="ARBA" id="ARBA00022764"/>
    </source>
</evidence>
<evidence type="ECO:0000256" key="2">
    <source>
        <dbReference type="ARBA" id="ARBA00009820"/>
    </source>
</evidence>
<reference evidence="7 8" key="1">
    <citation type="submission" date="2017-04" db="EMBL/GenBank/DDBJ databases">
        <authorList>
            <person name="Afonso C.L."/>
            <person name="Miller P.J."/>
            <person name="Scott M.A."/>
            <person name="Spackman E."/>
            <person name="Goraichik I."/>
            <person name="Dimitrov K.M."/>
            <person name="Suarez D.L."/>
            <person name="Swayne D.E."/>
        </authorList>
    </citation>
    <scope>NUCLEOTIDE SEQUENCE [LARGE SCALE GENOMIC DNA]</scope>
    <source>
        <strain evidence="7 8">DSM 3385</strain>
    </source>
</reference>
<dbReference type="InterPro" id="IPR011659">
    <property type="entry name" value="WD40"/>
</dbReference>
<keyword evidence="3" id="KW-0732">Signal</keyword>
<keyword evidence="5" id="KW-0812">Transmembrane</keyword>
<dbReference type="Gene3D" id="3.40.50.10070">
    <property type="entry name" value="TolB, N-terminal domain"/>
    <property type="match status" value="1"/>
</dbReference>
<dbReference type="OrthoDB" id="9815657at2"/>
<dbReference type="InterPro" id="IPR007195">
    <property type="entry name" value="TolB_N"/>
</dbReference>
<dbReference type="SUPFAM" id="SSF52964">
    <property type="entry name" value="TolB, N-terminal domain"/>
    <property type="match status" value="1"/>
</dbReference>
<evidence type="ECO:0000256" key="3">
    <source>
        <dbReference type="ARBA" id="ARBA00022729"/>
    </source>
</evidence>
<dbReference type="Pfam" id="PF07676">
    <property type="entry name" value="PD40"/>
    <property type="match status" value="4"/>
</dbReference>
<organism evidence="7 8">
    <name type="scientific">Desulfocicer vacuolatum DSM 3385</name>
    <dbReference type="NCBI Taxonomy" id="1121400"/>
    <lineage>
        <taxon>Bacteria</taxon>
        <taxon>Pseudomonadati</taxon>
        <taxon>Thermodesulfobacteriota</taxon>
        <taxon>Desulfobacteria</taxon>
        <taxon>Desulfobacterales</taxon>
        <taxon>Desulfobacteraceae</taxon>
        <taxon>Desulfocicer</taxon>
    </lineage>
</organism>
<dbReference type="PANTHER" id="PTHR36842">
    <property type="entry name" value="PROTEIN TOLB HOMOLOG"/>
    <property type="match status" value="1"/>
</dbReference>
<dbReference type="Proteomes" id="UP000192418">
    <property type="component" value="Unassembled WGS sequence"/>
</dbReference>
<dbReference type="RefSeq" id="WP_084066876.1">
    <property type="nucleotide sequence ID" value="NZ_FWXY01000002.1"/>
</dbReference>
<evidence type="ECO:0000313" key="7">
    <source>
        <dbReference type="EMBL" id="SMC46443.1"/>
    </source>
</evidence>
<dbReference type="Pfam" id="PF04052">
    <property type="entry name" value="TolB_N"/>
    <property type="match status" value="1"/>
</dbReference>
<evidence type="ECO:0000256" key="1">
    <source>
        <dbReference type="ARBA" id="ARBA00004418"/>
    </source>
</evidence>
<keyword evidence="4" id="KW-0574">Periplasm</keyword>
<dbReference type="STRING" id="1121400.SAMN02746065_102213"/>
<accession>A0A1W1ZDE6</accession>
<dbReference type="GO" id="GO:0042597">
    <property type="term" value="C:periplasmic space"/>
    <property type="evidence" value="ECO:0007669"/>
    <property type="project" value="UniProtKB-SubCell"/>
</dbReference>
<dbReference type="NCBIfam" id="TIGR02800">
    <property type="entry name" value="propeller_TolB"/>
    <property type="match status" value="1"/>
</dbReference>
<gene>
    <name evidence="7" type="ORF">SAMN02746065_102213</name>
</gene>
<comment type="similarity">
    <text evidence="2">Belongs to the TolB family.</text>
</comment>
<dbReference type="PANTHER" id="PTHR36842:SF1">
    <property type="entry name" value="PROTEIN TOLB"/>
    <property type="match status" value="1"/>
</dbReference>
<comment type="subcellular location">
    <subcellularLocation>
        <location evidence="1">Periplasm</location>
    </subcellularLocation>
</comment>
<evidence type="ECO:0000313" key="8">
    <source>
        <dbReference type="Proteomes" id="UP000192418"/>
    </source>
</evidence>
<feature type="transmembrane region" description="Helical" evidence="5">
    <location>
        <begin position="12"/>
        <end position="34"/>
    </location>
</feature>
<evidence type="ECO:0000256" key="5">
    <source>
        <dbReference type="SAM" id="Phobius"/>
    </source>
</evidence>
<keyword evidence="8" id="KW-1185">Reference proteome</keyword>
<keyword evidence="5" id="KW-1133">Transmembrane helix</keyword>
<keyword evidence="5" id="KW-0472">Membrane</keyword>
<evidence type="ECO:0000259" key="6">
    <source>
        <dbReference type="Pfam" id="PF04052"/>
    </source>
</evidence>
<protein>
    <submittedName>
        <fullName evidence="7">TolB protein</fullName>
    </submittedName>
</protein>
<dbReference type="GO" id="GO:0017038">
    <property type="term" value="P:protein import"/>
    <property type="evidence" value="ECO:0007669"/>
    <property type="project" value="InterPro"/>
</dbReference>
<sequence length="449" mass="49441">MTHSGGGSVLKYCKRFLIFGIIAVLLSVPMALYAQQHTYINIKDPFIRKVPLAVSAFKPLSGTGAESLHGEMARTILVEGMAFTGYIDVMDSASFPERPAVSGITGAHLHFKKWTRMGAELLVTGGIIEQQGNIRLEMRLFDPFKEKLVVGKVYTGRASELRTMIHRFCGEISLYLTGKRGVFGSRIAFVSRVGGNKEIFISDFDGYAPRQETHHKSITLSPALSRDGRWLAYTSYVNGKPDIFVLNLKNRAKTTIAFKGMNITPAWVPGKFELMATLSLDGDQEIYLLSGKGNILKRLTRSWGIDVSPQVSPDGRKVAFVSRRGGSPQIYVKNLDTDGVMRVSFQGKYNTSPAWSPSGDKLAYVGIVKNKIDIYVTGFDGSAPMQLTRDQGDNEDPSWSPDGGFIVFSSTREGVSKIYVMTARGSEPRRLVNLPGAQTDPQWAPGYSN</sequence>
<dbReference type="Gene3D" id="2.120.10.60">
    <property type="entry name" value="Tricorn protease N-terminal domain"/>
    <property type="match status" value="1"/>
</dbReference>
<dbReference type="Gene3D" id="2.120.10.30">
    <property type="entry name" value="TolB, C-terminal domain"/>
    <property type="match status" value="1"/>
</dbReference>